<evidence type="ECO:0000313" key="2">
    <source>
        <dbReference type="EMBL" id="KAA2239985.1"/>
    </source>
</evidence>
<evidence type="ECO:0000259" key="1">
    <source>
        <dbReference type="PROSITE" id="PS50093"/>
    </source>
</evidence>
<dbReference type="SMART" id="SM00710">
    <property type="entry name" value="PbH1"/>
    <property type="match status" value="19"/>
</dbReference>
<reference evidence="2 3" key="1">
    <citation type="submission" date="2019-09" db="EMBL/GenBank/DDBJ databases">
        <title>Chitinophaga ginsengihumi sp. nov., isolated from soil of ginseng rhizosphere.</title>
        <authorList>
            <person name="Lee J."/>
        </authorList>
    </citation>
    <scope>NUCLEOTIDE SEQUENCE [LARGE SCALE GENOMIC DNA]</scope>
    <source>
        <strain evidence="2 3">BN140078</strain>
    </source>
</reference>
<dbReference type="SUPFAM" id="SSF51126">
    <property type="entry name" value="Pectin lyase-like"/>
    <property type="match status" value="3"/>
</dbReference>
<dbReference type="Gene3D" id="2.160.20.10">
    <property type="entry name" value="Single-stranded right-handed beta-helix, Pectin lyase-like"/>
    <property type="match status" value="3"/>
</dbReference>
<dbReference type="Pfam" id="PF17517">
    <property type="entry name" value="IgGFc_binding"/>
    <property type="match status" value="1"/>
</dbReference>
<dbReference type="InterPro" id="IPR022409">
    <property type="entry name" value="PKD/Chitinase_dom"/>
</dbReference>
<reference evidence="2 3" key="2">
    <citation type="submission" date="2019-09" db="EMBL/GenBank/DDBJ databases">
        <authorList>
            <person name="Jin C."/>
        </authorList>
    </citation>
    <scope>NUCLEOTIDE SEQUENCE [LARGE SCALE GENOMIC DNA]</scope>
    <source>
        <strain evidence="2 3">BN140078</strain>
    </source>
</reference>
<gene>
    <name evidence="2" type="ORF">F0L74_27785</name>
</gene>
<dbReference type="Pfam" id="PF19081">
    <property type="entry name" value="Ig_7"/>
    <property type="match status" value="1"/>
</dbReference>
<dbReference type="InterPro" id="IPR000601">
    <property type="entry name" value="PKD_dom"/>
</dbReference>
<dbReference type="Proteomes" id="UP000324611">
    <property type="component" value="Unassembled WGS sequence"/>
</dbReference>
<dbReference type="InterPro" id="IPR039448">
    <property type="entry name" value="Beta_helix"/>
</dbReference>
<dbReference type="InterPro" id="IPR011050">
    <property type="entry name" value="Pectin_lyase_fold/virulence"/>
</dbReference>
<dbReference type="Pfam" id="PF13229">
    <property type="entry name" value="Beta_helix"/>
    <property type="match status" value="1"/>
</dbReference>
<dbReference type="InterPro" id="IPR026341">
    <property type="entry name" value="T9SS_type_B"/>
</dbReference>
<protein>
    <submittedName>
        <fullName evidence="2">T9SS type B sorting domain-containing protein</fullName>
    </submittedName>
</protein>
<name>A0A5B2VM26_9BACT</name>
<dbReference type="CDD" id="cd00146">
    <property type="entry name" value="PKD"/>
    <property type="match status" value="1"/>
</dbReference>
<dbReference type="InterPro" id="IPR012334">
    <property type="entry name" value="Pectin_lyas_fold"/>
</dbReference>
<dbReference type="Pfam" id="PF13585">
    <property type="entry name" value="CHU_C"/>
    <property type="match status" value="1"/>
</dbReference>
<dbReference type="Gene3D" id="2.60.40.2700">
    <property type="match status" value="1"/>
</dbReference>
<dbReference type="Pfam" id="PF18911">
    <property type="entry name" value="PKD_4"/>
    <property type="match status" value="1"/>
</dbReference>
<dbReference type="InterPro" id="IPR044023">
    <property type="entry name" value="Ig_7"/>
</dbReference>
<dbReference type="InterPro" id="IPR013783">
    <property type="entry name" value="Ig-like_fold"/>
</dbReference>
<sequence>MVSPGSTGSFLNNNKTVTHSPTTICRKTTLMRKYIFTLFYLLFLASRLSAQTDISIGTGTVGNGGGYSYPCPLQDYFEGSRSQFLYRASELLAAGMGPGMISGVKFNVTSVNSVDVIEQYTLKIAGTAVTTLGDDSWEPGGATVFGPVDYNPVNGINAFTFANSFFWNGTDNIIVEVCNGGDDWTGNVSVPWTTNLPFNASRTYAEDNSGTLCDNLSTQESGNQTTRPNIIFSWTPASACAGAPNGGTAHTSVSSVCLNESFNLSLTGATVASGLTYQWQSSPNNTTWTNVPGATTSNYTATQTATSYYRCMLTCTASATSVPSVSVQVTSPTLVAGTFSIDNGNPTNTVTGTFNSFNDAYNYIKCGINGAVVFNVISANPVHNEQLIMQPIPGASATNTVTFNGNGKEIAYTSVASGQRATIKLDGADHISFNNLVITASGAAGPEYGYGVQLINDADSNTVNNCTININTTSDEEDFAGIVVTSSHTDATESGEAKCDGNTFSNNTITGGYYGITLVGDDNFANGSNKIINNTIKDFYNYGMYISYSFNTLIAGNNISRPARTEVTDFYGIYLTNLNTKDSISRNRITDPFGGNPASTDDFYGIYFNSVDALSSLENIVSNNLVYNITGNGNAYGIYNTSSDNVYYYHNTLAMDGSASGNSSVTRGIYLINSRVDGINVINNIIHISRGGPGPKYGLYFGNTSSTIVSDRNVLFIAPGVANAFVGFFGADQATLGDWQTASSQDAGSMISNPMFTSPATGNYSPVNASIDNRGMPVGIGIDINNAVRSATTPDIGAYEFTPPPCTVPPTPGTATVGASPVCVNIRVPFGLTGASVGLTQTYQWQVSANIAGPFTNLGNPLTNADTIIVANVTSYYRVAVTCSGNTAYSTPVLLEVNQALAPDTYTIDKTAPVGTPKNYLSFNEAKAALECGIAGPVIFNVVAGRTPYEEQLILDSIPGASAVNTITFMGNGNTIHFSSDDTNERAVIKLRRADHFVFDSLTIDATGDGGYGNGVQLINNADSNIVRKCNIITDVTDDVSYYCGIVINAEDDAANSAGATLCDANTFERNTITGGYYGVSLVGDEDVPLLNNRFVNNAVKEYYSAGFYIRYTTNTLIEGNAISRPTRDNSNYTVSAIYIYDPSTKLTITRNRIFNPFGGNLTSTSDFNGIYLQYADGGEGAETMVANNVIYNINGRGTLSGIYHYTSNNIFYYHNTISLDDAANTSTAGARGFNETGDIAGVRFFNNIITITRAGNSTRYGMYLNSSNSDFTSDYNDIYVKGTGGQDNVGYAATSNRTTLADWQAVTSQDAHSISMDPVYADAPNGNLAPVISPLDNTGTPLGITIDVDGKSRSTTTPDIGAFEIAIPPCVAPPNAGAATALPADNVCMGAIISLSLNGNTTGGGQTYRWQVGRTATGPWRYLTEDRFVKEYKTELTIENYFRCLVMCGGDTAYSAVAHVNMNAPLPSGFYTINPGAPAGTPRNYNSFTDAVNALECGIAGWVTFNVSPGTYTEQVRMHRIYGASDTSRVTFQGLNHNTSGVILTFTGTNAANYVLQLDSASYITYKELTIKSNGAYARAVNLASTSSYDSLLNCAIIAPAVTSSTTNVVGVYGNPLKGTGNVIRGNTVTNGSTGIYMYGSSGDDLVPNLTIDSNTVVGAYQYNIYTYYTNRLKIRKNTIKITPPRASTSYGIYSNSSDTAYVTADNIVNIQGATSTVYGIYQASSDATAALPATIAGNKIHALTGVTGSVYGLYTTSTSFTDVVNNVISINTTGNTAYGIYATGDRNNNFYNNSVLNSSASTAATNITAYFAPTANTKLRNNIFAHNGGKYPLAVDNIEDLNSDYNTLYTTGTVLVHEEGFPDIDRPTLQQWRDEADLDQSSIVYQPAFVNDSTLAPDVANPDVWAIHGRGVQVAGNDHDINNQPRPTTLAAGVPDMGAYEFLPTAVPPVLPAIPAAPAPGITQTFMFGTDTVSKITWGPTVPGTVSVRRYSGVVPPNIDATKEFMYFYTDMEPGSTPYSFDIQQFYVDSWQGTFTDEKTIRLGRTTDANNTWKTSDSSKLEDIANIIADTSLSFLDKFTGLKGNMPTPPPVVQAADSSNRGTRFWVGYGHHQFFSGDNSQDMVLYLSAEAAANVTVRINGTSWEKHYSIPANTVISSDLIPKSGLSDARLLAEGFSEKGISIESDVPVVAYAHIYGSASSGATMLLPVGTYGYEYYTLSAKQKYGTDTYSWFYVIADYDNTVVEVTPSQPTLAGRPANVPFTVTLNKGEVYQVLGALIQGTEGYDLSGSRVKSIPNGAGKCYPVAVFSGSSRTQFGCGGLEGGGDNLIQQNFPSQAWGRNYLTAPTSVDSDPAVFMTNIFRVLVKDPATVVKRNGVQLTGIINNRYYEFQSNTGDYIQADLPVMVAQYMSSSSACDNMDGLGDPEMIYLSPIEQGINKVGLYRNTQENIEVNYLTLIIPTAGVPSLLIDGTNNFDHVYPHPNLPGYTVVVKRWDADTAQAIVTSDSAFTAITYGLGSVESYGYNAGTLVKNLNTQPSFSNIYGNGSASDYTCAKTPFRFSMLISVKPTTLKWELSKVSYLDPNADVLQTNPVPEDSVEVNGRKYFRFVINSNYVFSQPGMYYVPIVMTHPDIESCNNSLETVLPIKVIGAPVVDFTVAYSGCVSDTAQFHGTATTANGVGISSWKWNFGESDVDTAIVKDPLKKYGAAGVYNVKLSIIAEEGCIGDTTLPVTVNAAPDVVLADDSLTVCAGDNATFNVQSPEADITYNWYTAPVGGTLAGSGASLTIPNITATASYYVEAVKDGCAGANRTRGVVTVFPQLVTPMVTVDTIGVNMVRFKWSAVANATGYEVSIDNGVNWSKPSSGERGLTHTVTGLQPAQTVTLIVKAKGCEDKLSAPVSAKTLPDGIFIPNAFSPNGDGLNDELRVYGYIIKDIHFMIFNQWGEKVFETNTQNRGWDGQYKGRMQPSGVYIYVCKLQLTDGSVVEKKGAVNLIR</sequence>
<evidence type="ECO:0000313" key="3">
    <source>
        <dbReference type="Proteomes" id="UP000324611"/>
    </source>
</evidence>
<dbReference type="InterPro" id="IPR035234">
    <property type="entry name" value="IgGFc-bd_N"/>
</dbReference>
<dbReference type="SMART" id="SM00089">
    <property type="entry name" value="PKD"/>
    <property type="match status" value="1"/>
</dbReference>
<organism evidence="2 3">
    <name type="scientific">Chitinophaga agrisoli</name>
    <dbReference type="NCBI Taxonomy" id="2607653"/>
    <lineage>
        <taxon>Bacteria</taxon>
        <taxon>Pseudomonadati</taxon>
        <taxon>Bacteroidota</taxon>
        <taxon>Chitinophagia</taxon>
        <taxon>Chitinophagales</taxon>
        <taxon>Chitinophagaceae</taxon>
        <taxon>Chitinophaga</taxon>
    </lineage>
</organism>
<accession>A0A5B2VM26</accession>
<dbReference type="NCBIfam" id="TIGR04131">
    <property type="entry name" value="Bac_Flav_CTERM"/>
    <property type="match status" value="1"/>
</dbReference>
<dbReference type="InterPro" id="IPR006626">
    <property type="entry name" value="PbH1"/>
</dbReference>
<dbReference type="InterPro" id="IPR035986">
    <property type="entry name" value="PKD_dom_sf"/>
</dbReference>
<proteinExistence type="predicted"/>
<dbReference type="SUPFAM" id="SSF49299">
    <property type="entry name" value="PKD domain"/>
    <property type="match status" value="1"/>
</dbReference>
<dbReference type="PROSITE" id="PS50093">
    <property type="entry name" value="PKD"/>
    <property type="match status" value="1"/>
</dbReference>
<dbReference type="Gene3D" id="2.60.40.10">
    <property type="entry name" value="Immunoglobulins"/>
    <property type="match status" value="1"/>
</dbReference>
<comment type="caution">
    <text evidence="2">The sequence shown here is derived from an EMBL/GenBank/DDBJ whole genome shotgun (WGS) entry which is preliminary data.</text>
</comment>
<feature type="domain" description="PKD" evidence="1">
    <location>
        <begin position="2653"/>
        <end position="2736"/>
    </location>
</feature>
<dbReference type="EMBL" id="VUOC01000004">
    <property type="protein sequence ID" value="KAA2239985.1"/>
    <property type="molecule type" value="Genomic_DNA"/>
</dbReference>
<keyword evidence="3" id="KW-1185">Reference proteome</keyword>